<name>A0A194XBF0_MOLSC</name>
<dbReference type="Gene3D" id="3.40.50.1820">
    <property type="entry name" value="alpha/beta hydrolase"/>
    <property type="match status" value="1"/>
</dbReference>
<keyword evidence="4" id="KW-0378">Hydrolase</keyword>
<comment type="similarity">
    <text evidence="1">Belongs to the peptidase S33 family. ABHD4/ABHD5 subfamily.</text>
</comment>
<dbReference type="PANTHER" id="PTHR42886">
    <property type="entry name" value="RE40534P-RELATED"/>
    <property type="match status" value="1"/>
</dbReference>
<evidence type="ECO:0000313" key="5">
    <source>
        <dbReference type="Proteomes" id="UP000070700"/>
    </source>
</evidence>
<feature type="region of interest" description="Disordered" evidence="2">
    <location>
        <begin position="225"/>
        <end position="247"/>
    </location>
</feature>
<dbReference type="Proteomes" id="UP000070700">
    <property type="component" value="Unassembled WGS sequence"/>
</dbReference>
<dbReference type="PANTHER" id="PTHR42886:SF29">
    <property type="entry name" value="PUMMELIG, ISOFORM A"/>
    <property type="match status" value="1"/>
</dbReference>
<dbReference type="GO" id="GO:0006654">
    <property type="term" value="P:phosphatidic acid biosynthetic process"/>
    <property type="evidence" value="ECO:0007669"/>
    <property type="project" value="TreeGrafter"/>
</dbReference>
<dbReference type="Pfam" id="PF00561">
    <property type="entry name" value="Abhydrolase_1"/>
    <property type="match status" value="1"/>
</dbReference>
<dbReference type="GeneID" id="28819002"/>
<keyword evidence="5" id="KW-1185">Reference proteome</keyword>
<dbReference type="InterPro" id="IPR029058">
    <property type="entry name" value="AB_hydrolase_fold"/>
</dbReference>
<organism evidence="4 5">
    <name type="scientific">Mollisia scopiformis</name>
    <name type="common">Conifer needle endophyte fungus</name>
    <name type="synonym">Phialocephala scopiformis</name>
    <dbReference type="NCBI Taxonomy" id="149040"/>
    <lineage>
        <taxon>Eukaryota</taxon>
        <taxon>Fungi</taxon>
        <taxon>Dikarya</taxon>
        <taxon>Ascomycota</taxon>
        <taxon>Pezizomycotina</taxon>
        <taxon>Leotiomycetes</taxon>
        <taxon>Helotiales</taxon>
        <taxon>Mollisiaceae</taxon>
        <taxon>Mollisia</taxon>
    </lineage>
</organism>
<proteinExistence type="inferred from homology"/>
<accession>A0A194XBF0</accession>
<evidence type="ECO:0000256" key="2">
    <source>
        <dbReference type="SAM" id="MobiDB-lite"/>
    </source>
</evidence>
<dbReference type="GO" id="GO:0005743">
    <property type="term" value="C:mitochondrial inner membrane"/>
    <property type="evidence" value="ECO:0007669"/>
    <property type="project" value="TreeGrafter"/>
</dbReference>
<dbReference type="OrthoDB" id="7457040at2759"/>
<evidence type="ECO:0000313" key="4">
    <source>
        <dbReference type="EMBL" id="KUJ17488.1"/>
    </source>
</evidence>
<dbReference type="STRING" id="149040.A0A194XBF0"/>
<evidence type="ECO:0000256" key="1">
    <source>
        <dbReference type="ARBA" id="ARBA00038097"/>
    </source>
</evidence>
<dbReference type="GO" id="GO:0035965">
    <property type="term" value="P:cardiolipin acyl-chain remodeling"/>
    <property type="evidence" value="ECO:0007669"/>
    <property type="project" value="TreeGrafter"/>
</dbReference>
<dbReference type="KEGG" id="psco:LY89DRAFT_584610"/>
<dbReference type="InParanoid" id="A0A194XBF0"/>
<feature type="domain" description="AB hydrolase-1" evidence="3">
    <location>
        <begin position="99"/>
        <end position="217"/>
    </location>
</feature>
<gene>
    <name evidence="4" type="ORF">LY89DRAFT_584610</name>
</gene>
<dbReference type="GO" id="GO:0042171">
    <property type="term" value="F:lysophosphatidic acid acyltransferase activity"/>
    <property type="evidence" value="ECO:0007669"/>
    <property type="project" value="TreeGrafter"/>
</dbReference>
<dbReference type="RefSeq" id="XP_018071843.1">
    <property type="nucleotide sequence ID" value="XM_018209276.1"/>
</dbReference>
<dbReference type="SUPFAM" id="SSF53474">
    <property type="entry name" value="alpha/beta-Hydrolases"/>
    <property type="match status" value="1"/>
</dbReference>
<dbReference type="EMBL" id="KQ947414">
    <property type="protein sequence ID" value="KUJ17488.1"/>
    <property type="molecule type" value="Genomic_DNA"/>
</dbReference>
<sequence>MFPLSCMGSFKQWWSCEDTAVNERKVLSCVPFLPPLPTNSNVVDVLESAANLARAIKLHQTIDSHRQRRWELSRIKLSGEDRSINELYIEQVGEEVQNTLVMLHGYGAGLAFWYKNYEALSRPLGWRLYSLDLLGMGRSSRPPFQLQAKDEDGKIVEAENWFIDALEEWRKQRGIERFTLMAHSLGGYMAVAYALKYPGHLKKLILVSPAGMSEDPNTINERIHESAEKTSTMNDSTQHRDEETSASVKDASILLETDICEVKASPNTSEWHYPKWLAPLWDAKISPFTVLRWTGPFGPKIVSGWTSRRFSHLPTEEARALHDYSYSLFIQPSSGEHALACILTPRMFARRPLIRRIQDVGRQYFQRQTTGSGTLESSHCASLSTKMERENGYPIVFFYGEDDWMDKEGGFAAQQKVLGLKRQMLKFATPEEKHADEGDAKVIIVPKAGHIVYLDGWEYFNRKVTEEMEGVSQREKERP</sequence>
<dbReference type="AlphaFoldDB" id="A0A194XBF0"/>
<protein>
    <submittedName>
        <fullName evidence="4">Alpha/beta-hydrolase</fullName>
    </submittedName>
</protein>
<evidence type="ECO:0000259" key="3">
    <source>
        <dbReference type="Pfam" id="PF00561"/>
    </source>
</evidence>
<dbReference type="GO" id="GO:0004623">
    <property type="term" value="F:phospholipase A2 activity"/>
    <property type="evidence" value="ECO:0007669"/>
    <property type="project" value="TreeGrafter"/>
</dbReference>
<dbReference type="GO" id="GO:0055088">
    <property type="term" value="P:lipid homeostasis"/>
    <property type="evidence" value="ECO:0007669"/>
    <property type="project" value="TreeGrafter"/>
</dbReference>
<dbReference type="InterPro" id="IPR000073">
    <property type="entry name" value="AB_hydrolase_1"/>
</dbReference>
<reference evidence="4 5" key="1">
    <citation type="submission" date="2015-10" db="EMBL/GenBank/DDBJ databases">
        <title>Full genome of DAOMC 229536 Phialocephala scopiformis, a fungal endophyte of spruce producing the potent anti-insectan compound rugulosin.</title>
        <authorList>
            <consortium name="DOE Joint Genome Institute"/>
            <person name="Walker A.K."/>
            <person name="Frasz S.L."/>
            <person name="Seifert K.A."/>
            <person name="Miller J.D."/>
            <person name="Mondo S.J."/>
            <person name="Labutti K."/>
            <person name="Lipzen A."/>
            <person name="Dockter R."/>
            <person name="Kennedy M."/>
            <person name="Grigoriev I.V."/>
            <person name="Spatafora J.W."/>
        </authorList>
    </citation>
    <scope>NUCLEOTIDE SEQUENCE [LARGE SCALE GENOMIC DNA]</scope>
    <source>
        <strain evidence="4 5">CBS 120377</strain>
    </source>
</reference>
<dbReference type="FunCoup" id="A0A194XBF0">
    <property type="interactions" value="161"/>
</dbReference>